<dbReference type="InterPro" id="IPR017896">
    <property type="entry name" value="4Fe4S_Fe-S-bd"/>
</dbReference>
<dbReference type="InterPro" id="IPR006212">
    <property type="entry name" value="Furin_repeat"/>
</dbReference>
<organism evidence="22 23">
    <name type="scientific">Helobdella robusta</name>
    <name type="common">Californian leech</name>
    <dbReference type="NCBI Taxonomy" id="6412"/>
    <lineage>
        <taxon>Eukaryota</taxon>
        <taxon>Metazoa</taxon>
        <taxon>Spiralia</taxon>
        <taxon>Lophotrochozoa</taxon>
        <taxon>Annelida</taxon>
        <taxon>Clitellata</taxon>
        <taxon>Hirudinea</taxon>
        <taxon>Rhynchobdellida</taxon>
        <taxon>Glossiphoniidae</taxon>
        <taxon>Helobdella</taxon>
    </lineage>
</organism>
<feature type="domain" description="Protein kinase" evidence="19">
    <location>
        <begin position="908"/>
        <end position="1154"/>
    </location>
</feature>
<feature type="region of interest" description="Disordered" evidence="17">
    <location>
        <begin position="1362"/>
        <end position="1414"/>
    </location>
</feature>
<dbReference type="GO" id="GO:0043235">
    <property type="term" value="C:receptor complex"/>
    <property type="evidence" value="ECO:0000318"/>
    <property type="project" value="GO_Central"/>
</dbReference>
<dbReference type="EC" id="2.7.10.1" evidence="3"/>
<evidence type="ECO:0000256" key="16">
    <source>
        <dbReference type="PROSITE-ProRule" id="PRU10141"/>
    </source>
</evidence>
<dbReference type="RefSeq" id="XP_009025615.1">
    <property type="nucleotide sequence ID" value="XM_009027367.1"/>
</dbReference>
<dbReference type="PROSITE" id="PS51379">
    <property type="entry name" value="4FE4S_FER_2"/>
    <property type="match status" value="1"/>
</dbReference>
<dbReference type="InterPro" id="IPR017441">
    <property type="entry name" value="Protein_kinase_ATP_BS"/>
</dbReference>
<dbReference type="PROSITE" id="PS00107">
    <property type="entry name" value="PROTEIN_KINASE_ATP"/>
    <property type="match status" value="1"/>
</dbReference>
<accession>T1FQV1</accession>
<dbReference type="GO" id="GO:0048468">
    <property type="term" value="P:cell development"/>
    <property type="evidence" value="ECO:0007669"/>
    <property type="project" value="UniProtKB-ARBA"/>
</dbReference>
<keyword evidence="11 18" id="KW-0472">Membrane</keyword>
<keyword evidence="23" id="KW-1185">Reference proteome</keyword>
<dbReference type="Pfam" id="PF00757">
    <property type="entry name" value="Furin-like"/>
    <property type="match status" value="1"/>
</dbReference>
<evidence type="ECO:0000256" key="17">
    <source>
        <dbReference type="SAM" id="MobiDB-lite"/>
    </source>
</evidence>
<evidence type="ECO:0000256" key="2">
    <source>
        <dbReference type="ARBA" id="ARBA00004479"/>
    </source>
</evidence>
<dbReference type="OrthoDB" id="6219513at2759"/>
<dbReference type="Pfam" id="PF01030">
    <property type="entry name" value="Recep_L_domain"/>
    <property type="match status" value="2"/>
</dbReference>
<evidence type="ECO:0000256" key="4">
    <source>
        <dbReference type="ARBA" id="ARBA00022553"/>
    </source>
</evidence>
<feature type="domain" description="4Fe-4S ferredoxin-type" evidence="20">
    <location>
        <begin position="279"/>
        <end position="310"/>
    </location>
</feature>
<sequence>MKTTQVFYFYVCKGTQNEAITRYESLAQRYTNCTYVDGNLELVFLTNSSLNLSFLSGVREVTGYVRIFGTYLDYIPLDSLRIIRGRSQFVEKGVGYSLHVAYNFDPKDPVNVGLKELRLTSLHEIQLGNVYVQHNNRMCYSDHVRWDDIVTGANSLVIVNETFDPLYAHRQCSDCDLSCEIMGRRYCWGNTSNSPNECCDAECIGGCVGPLKTQCWACKNFDNNGSCLTFCPPEFIYSHTLYKSVPNPAFKYSYGTLCVDKCPEHLVSRQGACVQECGPGMKADEERKCVECNGPCPKSCNFEVAYLDSENIKSLEGCTKLIGNIVLLELSFEGDAWMKIPPMNVSSLRYLKDINEITGYLKVQATLDQFKNLSFLSNLHTIQGRILDGQGASVSIFQTSLQSLGLNSLKSINTGGIFIANNSQLCFAENINWQRFIKNQSRRAVVRFNRNEQDCQRDLEVCHAECSNDGCWGPGNDQCLSCRHFFYNFTDLHGNKATKCVTSCSSQPGLYLISGRECGLCHDQCKSNCSGPGAEKCDSCKLVKDGPFCQASCPPSKYPDEHFLCQTCNEHCGPEGCTGPEAYEKVGGCKACSLPIYGWSEQQATIPQSTPSTSSPLLPSPSSPPSLVDVPRPSSPASLPSFFASSIKCLPVDSKCPDGYFKRHIKTACIKCHSLCRTCNGPSSDECIVCAFFLEAGRCVRSCQSNYYVSIEYDHQSQSVLPFSYTGLDLSKSTSIKSVVGTLTCKRCDESCLRCVGPSNRNCTACKHYKVLIDEDDGAAAEEYDGESDVSDGGSRINTNGYDVKFYCTERCPEDKPDAHVNNTETICLPIDYVAKRRRDVSVALGVLISFIITCTILGVIFIRRKEIIKKFNKYQAEMRFLNAKSDVKPAKAEPDLANLRLINNSELRTGAVIGYGAYGTVYKGYWFPTDGNPEGMPVAIKILKEGSQELLAEARIMASVRHVSCINILCLCLTENLMLVTPLMPQGCMLDYIRKNTKSISADVILRWSTQIAEVEFANLKYVTVESLDQVKITDFGLAKLIDRDDIKIGGESEGAMKLPVKWLAYECLVNKIFDHKSDVWSYGVTIWELCTFGDRPYKHVSNVKLIPEMLREGIRLEKPQICSNHFYYILYSCWNLNPNDRPTFSELVKDFITMQQSSGRYLTIPPDGRLPLERHHKIPASHQQSLEFKQKPFRFGYESKSSGSDVRQSLLSDKPVDYLMPGNSPEPPILYNNLMYLKQQNAVSNGSAKKSPLYVNSVKPSSSSDILEPTYVPTLQPSSEYYNDFSPGFLNRPIRLRNKGDSSYQHYKAPNTSNTTGQQQTEDCGSIPTNIRENSMTDDYISVLSAKSLYRNSTLSNGALAQQNQQSSEFSLMPESKQRLSSSSASFNPKRTSLSSSHSIPSPGLPFSVAPPTEQLTNQMRDSFYGSENARNSQEDHGYYNTLSF</sequence>
<evidence type="ECO:0000256" key="10">
    <source>
        <dbReference type="ARBA" id="ARBA00022989"/>
    </source>
</evidence>
<comment type="subcellular location">
    <subcellularLocation>
        <location evidence="1">Endomembrane system</location>
    </subcellularLocation>
    <subcellularLocation>
        <location evidence="2">Membrane</location>
        <topology evidence="2">Single-pass type I membrane protein</topology>
    </subcellularLocation>
</comment>
<dbReference type="KEGG" id="hro:HELRODRAFT_189246"/>
<protein>
    <recommendedName>
        <fullName evidence="3">receptor protein-tyrosine kinase</fullName>
        <ecNumber evidence="3">2.7.10.1</ecNumber>
    </recommendedName>
</protein>
<dbReference type="eggNOG" id="KOG1025">
    <property type="taxonomic scope" value="Eukaryota"/>
</dbReference>
<dbReference type="GO" id="GO:0043066">
    <property type="term" value="P:negative regulation of apoptotic process"/>
    <property type="evidence" value="ECO:0000318"/>
    <property type="project" value="GO_Central"/>
</dbReference>
<keyword evidence="14" id="KW-0325">Glycoprotein</keyword>
<dbReference type="GO" id="GO:0043410">
    <property type="term" value="P:positive regulation of MAPK cascade"/>
    <property type="evidence" value="ECO:0000318"/>
    <property type="project" value="GO_Central"/>
</dbReference>
<evidence type="ECO:0000259" key="19">
    <source>
        <dbReference type="PROSITE" id="PS50011"/>
    </source>
</evidence>
<dbReference type="Pfam" id="PF14843">
    <property type="entry name" value="GF_recep_IV"/>
    <property type="match status" value="1"/>
</dbReference>
<dbReference type="GO" id="GO:0030182">
    <property type="term" value="P:neuron differentiation"/>
    <property type="evidence" value="ECO:0000318"/>
    <property type="project" value="GO_Central"/>
</dbReference>
<dbReference type="HOGENOM" id="CLU_003384_5_1_1"/>
<dbReference type="GO" id="GO:0007173">
    <property type="term" value="P:epidermal growth factor receptor signaling pathway"/>
    <property type="evidence" value="ECO:0000318"/>
    <property type="project" value="GO_Central"/>
</dbReference>
<gene>
    <name evidence="22" type="primary">20211198</name>
    <name evidence="21" type="ORF">HELRODRAFT_189246</name>
</gene>
<dbReference type="GeneID" id="20211198"/>
<dbReference type="InterPro" id="IPR000494">
    <property type="entry name" value="Rcpt_L-dom"/>
</dbReference>
<dbReference type="PANTHER" id="PTHR24416:SF566">
    <property type="entry name" value="EPIDERMAL GROWTH FACTOR RECEPTOR"/>
    <property type="match status" value="1"/>
</dbReference>
<dbReference type="PROSITE" id="PS50011">
    <property type="entry name" value="PROTEIN_KINASE_DOM"/>
    <property type="match status" value="1"/>
</dbReference>
<dbReference type="Gene3D" id="2.10.220.10">
    <property type="entry name" value="Hormone Receptor, Insulin-like Growth Factor Receptor 1, Chain A, domain 2"/>
    <property type="match status" value="3"/>
</dbReference>
<feature type="binding site" evidence="16">
    <location>
        <position position="942"/>
    </location>
    <ligand>
        <name>ATP</name>
        <dbReference type="ChEBI" id="CHEBI:30616"/>
    </ligand>
</feature>
<feature type="region of interest" description="Disordered" evidence="17">
    <location>
        <begin position="1303"/>
        <end position="1334"/>
    </location>
</feature>
<feature type="compositionally biased region" description="Polar residues" evidence="17">
    <location>
        <begin position="1381"/>
        <end position="1394"/>
    </location>
</feature>
<dbReference type="Gene3D" id="3.30.200.20">
    <property type="entry name" value="Phosphorylase Kinase, domain 1"/>
    <property type="match status" value="1"/>
</dbReference>
<keyword evidence="8" id="KW-0418">Kinase</keyword>
<dbReference type="InterPro" id="IPR032778">
    <property type="entry name" value="GF_recep_IV"/>
</dbReference>
<proteinExistence type="predicted"/>
<dbReference type="GO" id="GO:0050679">
    <property type="term" value="P:positive regulation of epithelial cell proliferation"/>
    <property type="evidence" value="ECO:0000318"/>
    <property type="project" value="GO_Central"/>
</dbReference>
<dbReference type="GO" id="GO:0050793">
    <property type="term" value="P:regulation of developmental process"/>
    <property type="evidence" value="ECO:0007669"/>
    <property type="project" value="UniProtKB-ARBA"/>
</dbReference>
<dbReference type="PRINTS" id="PR00109">
    <property type="entry name" value="TYRKINASE"/>
</dbReference>
<evidence type="ECO:0000256" key="13">
    <source>
        <dbReference type="ARBA" id="ARBA00023170"/>
    </source>
</evidence>
<name>T1FQV1_HELRO</name>
<dbReference type="InterPro" id="IPR006211">
    <property type="entry name" value="Furin-like_Cys-rich_dom"/>
</dbReference>
<dbReference type="FunFam" id="1.10.510.10:FF:001512">
    <property type="entry name" value="Receptor tyrosine-protein kinase erbB-2"/>
    <property type="match status" value="1"/>
</dbReference>
<reference evidence="23" key="1">
    <citation type="submission" date="2012-12" db="EMBL/GenBank/DDBJ databases">
        <authorList>
            <person name="Hellsten U."/>
            <person name="Grimwood J."/>
            <person name="Chapman J.A."/>
            <person name="Shapiro H."/>
            <person name="Aerts A."/>
            <person name="Otillar R.P."/>
            <person name="Terry A.Y."/>
            <person name="Boore J.L."/>
            <person name="Simakov O."/>
            <person name="Marletaz F."/>
            <person name="Cho S.-J."/>
            <person name="Edsinger-Gonzales E."/>
            <person name="Havlak P."/>
            <person name="Kuo D.-H."/>
            <person name="Larsson T."/>
            <person name="Lv J."/>
            <person name="Arendt D."/>
            <person name="Savage R."/>
            <person name="Osoegawa K."/>
            <person name="de Jong P."/>
            <person name="Lindberg D.R."/>
            <person name="Seaver E.C."/>
            <person name="Weisblat D.A."/>
            <person name="Putnam N.H."/>
            <person name="Grigoriev I.V."/>
            <person name="Rokhsar D.S."/>
        </authorList>
    </citation>
    <scope>NUCLEOTIDE SEQUENCE</scope>
</reference>
<evidence type="ECO:0000313" key="23">
    <source>
        <dbReference type="Proteomes" id="UP000015101"/>
    </source>
</evidence>
<evidence type="ECO:0000256" key="5">
    <source>
        <dbReference type="ARBA" id="ARBA00022679"/>
    </source>
</evidence>
<evidence type="ECO:0000256" key="6">
    <source>
        <dbReference type="ARBA" id="ARBA00022692"/>
    </source>
</evidence>
<feature type="compositionally biased region" description="Low complexity" evidence="17">
    <location>
        <begin position="607"/>
        <end position="617"/>
    </location>
</feature>
<dbReference type="InterPro" id="IPR000719">
    <property type="entry name" value="Prot_kinase_dom"/>
</dbReference>
<dbReference type="EMBL" id="AMQM01001392">
    <property type="status" value="NOT_ANNOTATED_CDS"/>
    <property type="molecule type" value="Genomic_DNA"/>
</dbReference>
<dbReference type="InParanoid" id="T1FQV1"/>
<evidence type="ECO:0000256" key="9">
    <source>
        <dbReference type="ARBA" id="ARBA00022840"/>
    </source>
</evidence>
<reference evidence="22" key="3">
    <citation type="submission" date="2015-06" db="UniProtKB">
        <authorList>
            <consortium name="EnsemblMetazoa"/>
        </authorList>
    </citation>
    <scope>IDENTIFICATION</scope>
</reference>
<evidence type="ECO:0000256" key="1">
    <source>
        <dbReference type="ARBA" id="ARBA00004308"/>
    </source>
</evidence>
<reference evidence="21 23" key="2">
    <citation type="journal article" date="2013" name="Nature">
        <title>Insights into bilaterian evolution from three spiralian genomes.</title>
        <authorList>
            <person name="Simakov O."/>
            <person name="Marletaz F."/>
            <person name="Cho S.J."/>
            <person name="Edsinger-Gonzales E."/>
            <person name="Havlak P."/>
            <person name="Hellsten U."/>
            <person name="Kuo D.H."/>
            <person name="Larsson T."/>
            <person name="Lv J."/>
            <person name="Arendt D."/>
            <person name="Savage R."/>
            <person name="Osoegawa K."/>
            <person name="de Jong P."/>
            <person name="Grimwood J."/>
            <person name="Chapman J.A."/>
            <person name="Shapiro H."/>
            <person name="Aerts A."/>
            <person name="Otillar R.P."/>
            <person name="Terry A.Y."/>
            <person name="Boore J.L."/>
            <person name="Grigoriev I.V."/>
            <person name="Lindberg D.R."/>
            <person name="Seaver E.C."/>
            <person name="Weisblat D.A."/>
            <person name="Putnam N.H."/>
            <person name="Rokhsar D.S."/>
        </authorList>
    </citation>
    <scope>NUCLEOTIDE SEQUENCE</scope>
</reference>
<keyword evidence="5" id="KW-0808">Transferase</keyword>
<dbReference type="GO" id="GO:0009925">
    <property type="term" value="C:basal plasma membrane"/>
    <property type="evidence" value="ECO:0000318"/>
    <property type="project" value="GO_Central"/>
</dbReference>
<keyword evidence="10 18" id="KW-1133">Transmembrane helix</keyword>
<keyword evidence="7 16" id="KW-0547">Nucleotide-binding</keyword>
<keyword evidence="13" id="KW-0675">Receptor</keyword>
<dbReference type="Pfam" id="PF07714">
    <property type="entry name" value="PK_Tyr_Ser-Thr"/>
    <property type="match status" value="1"/>
</dbReference>
<evidence type="ECO:0000313" key="22">
    <source>
        <dbReference type="EnsemblMetazoa" id="HelroP189246"/>
    </source>
</evidence>
<dbReference type="GO" id="GO:0005886">
    <property type="term" value="C:plasma membrane"/>
    <property type="evidence" value="ECO:0000318"/>
    <property type="project" value="GO_Central"/>
</dbReference>
<feature type="region of interest" description="Disordered" evidence="17">
    <location>
        <begin position="605"/>
        <end position="632"/>
    </location>
</feature>
<dbReference type="STRING" id="6412.T1FQV1"/>
<keyword evidence="6 18" id="KW-0812">Transmembrane</keyword>
<dbReference type="InterPro" id="IPR011009">
    <property type="entry name" value="Kinase-like_dom_sf"/>
</dbReference>
<keyword evidence="9 16" id="KW-0067">ATP-binding</keyword>
<feature type="transmembrane region" description="Helical" evidence="18">
    <location>
        <begin position="843"/>
        <end position="863"/>
    </location>
</feature>
<evidence type="ECO:0000256" key="11">
    <source>
        <dbReference type="ARBA" id="ARBA00023136"/>
    </source>
</evidence>
<evidence type="ECO:0000259" key="20">
    <source>
        <dbReference type="PROSITE" id="PS51379"/>
    </source>
</evidence>
<dbReference type="InterPro" id="IPR009030">
    <property type="entry name" value="Growth_fac_rcpt_cys_sf"/>
</dbReference>
<dbReference type="CDD" id="cd00064">
    <property type="entry name" value="FU"/>
    <property type="match status" value="5"/>
</dbReference>
<evidence type="ECO:0000256" key="15">
    <source>
        <dbReference type="ARBA" id="ARBA00051243"/>
    </source>
</evidence>
<evidence type="ECO:0000256" key="8">
    <source>
        <dbReference type="ARBA" id="ARBA00022777"/>
    </source>
</evidence>
<dbReference type="CTD" id="20211198"/>
<dbReference type="SUPFAM" id="SSF56112">
    <property type="entry name" value="Protein kinase-like (PK-like)"/>
    <property type="match status" value="1"/>
</dbReference>
<dbReference type="EnsemblMetazoa" id="HelroT189246">
    <property type="protein sequence ID" value="HelroP189246"/>
    <property type="gene ID" value="HelroG189246"/>
</dbReference>
<dbReference type="Gene3D" id="3.80.20.20">
    <property type="entry name" value="Receptor L-domain"/>
    <property type="match status" value="2"/>
</dbReference>
<dbReference type="PANTHER" id="PTHR24416">
    <property type="entry name" value="TYROSINE-PROTEIN KINASE RECEPTOR"/>
    <property type="match status" value="1"/>
</dbReference>
<evidence type="ECO:0000256" key="14">
    <source>
        <dbReference type="ARBA" id="ARBA00023180"/>
    </source>
</evidence>
<feature type="compositionally biased region" description="Polar residues" evidence="17">
    <location>
        <begin position="1362"/>
        <end position="1372"/>
    </location>
</feature>
<dbReference type="SUPFAM" id="SSF57184">
    <property type="entry name" value="Growth factor receptor domain"/>
    <property type="match status" value="2"/>
</dbReference>
<dbReference type="GO" id="GO:0004714">
    <property type="term" value="F:transmembrane receptor protein tyrosine kinase activity"/>
    <property type="evidence" value="ECO:0000318"/>
    <property type="project" value="GO_Central"/>
</dbReference>
<dbReference type="SMART" id="SM00261">
    <property type="entry name" value="FU"/>
    <property type="match status" value="6"/>
</dbReference>
<dbReference type="InterPro" id="IPR050122">
    <property type="entry name" value="RTK"/>
</dbReference>
<comment type="catalytic activity">
    <reaction evidence="15">
        <text>L-tyrosyl-[protein] + ATP = O-phospho-L-tyrosyl-[protein] + ADP + H(+)</text>
        <dbReference type="Rhea" id="RHEA:10596"/>
        <dbReference type="Rhea" id="RHEA-COMP:10136"/>
        <dbReference type="Rhea" id="RHEA-COMP:20101"/>
        <dbReference type="ChEBI" id="CHEBI:15378"/>
        <dbReference type="ChEBI" id="CHEBI:30616"/>
        <dbReference type="ChEBI" id="CHEBI:46858"/>
        <dbReference type="ChEBI" id="CHEBI:61978"/>
        <dbReference type="ChEBI" id="CHEBI:456216"/>
        <dbReference type="EC" id="2.7.10.1"/>
    </reaction>
</comment>
<feature type="compositionally biased region" description="Low complexity" evidence="17">
    <location>
        <begin position="1395"/>
        <end position="1408"/>
    </location>
</feature>
<dbReference type="GO" id="GO:0012505">
    <property type="term" value="C:endomembrane system"/>
    <property type="evidence" value="ECO:0007669"/>
    <property type="project" value="UniProtKB-SubCell"/>
</dbReference>
<keyword evidence="12" id="KW-0829">Tyrosine-protein kinase</keyword>
<dbReference type="OMA" id="NTETICL"/>
<dbReference type="SUPFAM" id="SSF52058">
    <property type="entry name" value="L domain-like"/>
    <property type="match status" value="2"/>
</dbReference>
<evidence type="ECO:0000256" key="3">
    <source>
        <dbReference type="ARBA" id="ARBA00011902"/>
    </source>
</evidence>
<dbReference type="Gene3D" id="1.10.510.10">
    <property type="entry name" value="Transferase(Phosphotransferase) domain 1"/>
    <property type="match status" value="1"/>
</dbReference>
<dbReference type="InterPro" id="IPR001245">
    <property type="entry name" value="Ser-Thr/Tyr_kinase_cat_dom"/>
</dbReference>
<dbReference type="Proteomes" id="UP000015101">
    <property type="component" value="Unassembled WGS sequence"/>
</dbReference>
<dbReference type="InterPro" id="IPR036941">
    <property type="entry name" value="Rcpt_L-dom_sf"/>
</dbReference>
<keyword evidence="4" id="KW-0597">Phosphoprotein</keyword>
<evidence type="ECO:0000256" key="7">
    <source>
        <dbReference type="ARBA" id="ARBA00022741"/>
    </source>
</evidence>
<evidence type="ECO:0000313" key="21">
    <source>
        <dbReference type="EMBL" id="ESN96453.1"/>
    </source>
</evidence>
<dbReference type="EMBL" id="KB097495">
    <property type="protein sequence ID" value="ESN96453.1"/>
    <property type="molecule type" value="Genomic_DNA"/>
</dbReference>
<dbReference type="GO" id="GO:0005524">
    <property type="term" value="F:ATP binding"/>
    <property type="evidence" value="ECO:0007669"/>
    <property type="project" value="UniProtKB-UniRule"/>
</dbReference>
<evidence type="ECO:0000256" key="18">
    <source>
        <dbReference type="SAM" id="Phobius"/>
    </source>
</evidence>
<evidence type="ECO:0000256" key="12">
    <source>
        <dbReference type="ARBA" id="ARBA00023137"/>
    </source>
</evidence>
<dbReference type="FunFam" id="2.10.220.10:FF:000001">
    <property type="entry name" value="Receptor protein-tyrosine kinase"/>
    <property type="match status" value="1"/>
</dbReference>